<evidence type="ECO:0000256" key="3">
    <source>
        <dbReference type="ARBA" id="ARBA00023125"/>
    </source>
</evidence>
<dbReference type="SUPFAM" id="SSF47413">
    <property type="entry name" value="lambda repressor-like DNA-binding domains"/>
    <property type="match status" value="1"/>
</dbReference>
<sequence length="70" mass="7692">MTVKNDWHPADIIAGLKTRGTSLSAISREAGLASSTLSNALHRPWPKGERLIAAALNCDPCEIWPSRYFK</sequence>
<dbReference type="EMBL" id="NSCI01000002">
    <property type="protein sequence ID" value="RAW93053.1"/>
    <property type="molecule type" value="Genomic_DNA"/>
</dbReference>
<organism evidence="6 7">
    <name type="scientific">Photorhabdus laumondii subsp. clarkei</name>
    <dbReference type="NCBI Taxonomy" id="2029685"/>
    <lineage>
        <taxon>Bacteria</taxon>
        <taxon>Pseudomonadati</taxon>
        <taxon>Pseudomonadota</taxon>
        <taxon>Gammaproteobacteria</taxon>
        <taxon>Enterobacterales</taxon>
        <taxon>Morganellaceae</taxon>
        <taxon>Photorhabdus</taxon>
    </lineage>
</organism>
<feature type="domain" description="Ner winged helix-turn-helix DNA-binding" evidence="5">
    <location>
        <begin position="6"/>
        <end position="70"/>
    </location>
</feature>
<dbReference type="RefSeq" id="WP_113024639.1">
    <property type="nucleotide sequence ID" value="NZ_CAWNWQ010000002.1"/>
</dbReference>
<keyword evidence="2" id="KW-0805">Transcription regulation</keyword>
<evidence type="ECO:0000313" key="7">
    <source>
        <dbReference type="Proteomes" id="UP000250870"/>
    </source>
</evidence>
<evidence type="ECO:0000313" key="6">
    <source>
        <dbReference type="EMBL" id="RAW93053.1"/>
    </source>
</evidence>
<accession>A0A329VM46</accession>
<keyword evidence="4" id="KW-0804">Transcription</keyword>
<evidence type="ECO:0000256" key="1">
    <source>
        <dbReference type="ARBA" id="ARBA00006157"/>
    </source>
</evidence>
<dbReference type="InterPro" id="IPR010982">
    <property type="entry name" value="Lambda_DNA-bd_dom_sf"/>
</dbReference>
<evidence type="ECO:0000256" key="2">
    <source>
        <dbReference type="ARBA" id="ARBA00023015"/>
    </source>
</evidence>
<proteinExistence type="inferred from homology"/>
<dbReference type="InterPro" id="IPR038722">
    <property type="entry name" value="Ner_HTH_dom"/>
</dbReference>
<dbReference type="Proteomes" id="UP000250870">
    <property type="component" value="Unassembled WGS sequence"/>
</dbReference>
<protein>
    <submittedName>
        <fullName evidence="6">DNA-binding protein</fullName>
    </submittedName>
</protein>
<keyword evidence="3 6" id="KW-0238">DNA-binding</keyword>
<evidence type="ECO:0000259" key="5">
    <source>
        <dbReference type="Pfam" id="PF13693"/>
    </source>
</evidence>
<dbReference type="Gene3D" id="1.10.260.40">
    <property type="entry name" value="lambda repressor-like DNA-binding domains"/>
    <property type="match status" value="1"/>
</dbReference>
<reference evidence="6 7" key="1">
    <citation type="journal article" date="2018" name="Int. J. Syst. Evol. Microbiol.">
        <title>Whole-genome-based revisit of Photorhabdus phylogeny: proposal for the elevation of most Photorhabdus subspecies to the species level and description of one novel species Photorhabdus bodei sp. nov., and one novel subspecies Photorhabdus laumondii subsp. clarkei subsp. nov.</title>
        <authorList>
            <person name="Machado R.A.R."/>
            <person name="Wuthrich D."/>
            <person name="Kuhnert P."/>
            <person name="Arce C.C.M."/>
            <person name="Thonen L."/>
            <person name="Ruiz C."/>
            <person name="Zhang X."/>
            <person name="Robert C.A.M."/>
            <person name="Karimi J."/>
            <person name="Kamali S."/>
            <person name="Ma J."/>
            <person name="Bruggmann R."/>
            <person name="Erb M."/>
        </authorList>
    </citation>
    <scope>NUCLEOTIDE SEQUENCE [LARGE SCALE GENOMIC DNA]</scope>
    <source>
        <strain evidence="6 7">BOJ-47</strain>
    </source>
</reference>
<dbReference type="GO" id="GO:0003677">
    <property type="term" value="F:DNA binding"/>
    <property type="evidence" value="ECO:0007669"/>
    <property type="project" value="UniProtKB-KW"/>
</dbReference>
<name>A0A329VM46_9GAMM</name>
<dbReference type="AlphaFoldDB" id="A0A329VM46"/>
<evidence type="ECO:0000256" key="4">
    <source>
        <dbReference type="ARBA" id="ARBA00023163"/>
    </source>
</evidence>
<comment type="similarity">
    <text evidence="1">Belongs to the ner transcriptional regulatory family.</text>
</comment>
<dbReference type="Pfam" id="PF13693">
    <property type="entry name" value="HTH_35"/>
    <property type="match status" value="1"/>
</dbReference>
<gene>
    <name evidence="6" type="ORF">CKY01_02895</name>
</gene>
<comment type="caution">
    <text evidence="6">The sequence shown here is derived from an EMBL/GenBank/DDBJ whole genome shotgun (WGS) entry which is preliminary data.</text>
</comment>